<protein>
    <submittedName>
        <fullName evidence="2">Quinol monooxygenase YgiN</fullName>
    </submittedName>
</protein>
<comment type="caution">
    <text evidence="2">The sequence shown here is derived from an EMBL/GenBank/DDBJ whole genome shotgun (WGS) entry which is preliminary data.</text>
</comment>
<gene>
    <name evidence="2" type="ORF">HNP71_001489</name>
</gene>
<organism evidence="2 3">
    <name type="scientific">Acidocella aromatica</name>
    <dbReference type="NCBI Taxonomy" id="1303579"/>
    <lineage>
        <taxon>Bacteria</taxon>
        <taxon>Pseudomonadati</taxon>
        <taxon>Pseudomonadota</taxon>
        <taxon>Alphaproteobacteria</taxon>
        <taxon>Acetobacterales</taxon>
        <taxon>Acidocellaceae</taxon>
        <taxon>Acidocella</taxon>
    </lineage>
</organism>
<dbReference type="RefSeq" id="WP_183266244.1">
    <property type="nucleotide sequence ID" value="NZ_JACHFJ010000005.1"/>
</dbReference>
<dbReference type="GO" id="GO:0004497">
    <property type="term" value="F:monooxygenase activity"/>
    <property type="evidence" value="ECO:0007669"/>
    <property type="project" value="UniProtKB-KW"/>
</dbReference>
<dbReference type="EMBL" id="JACHFJ010000005">
    <property type="protein sequence ID" value="MBB5373230.1"/>
    <property type="molecule type" value="Genomic_DNA"/>
</dbReference>
<evidence type="ECO:0000313" key="3">
    <source>
        <dbReference type="Proteomes" id="UP000553706"/>
    </source>
</evidence>
<evidence type="ECO:0000313" key="2">
    <source>
        <dbReference type="EMBL" id="MBB5373230.1"/>
    </source>
</evidence>
<feature type="domain" description="ABM" evidence="1">
    <location>
        <begin position="2"/>
        <end position="94"/>
    </location>
</feature>
<dbReference type="Pfam" id="PF03992">
    <property type="entry name" value="ABM"/>
    <property type="match status" value="1"/>
</dbReference>
<dbReference type="AlphaFoldDB" id="A0A840VP98"/>
<reference evidence="2 3" key="1">
    <citation type="submission" date="2020-08" db="EMBL/GenBank/DDBJ databases">
        <title>Genomic Encyclopedia of Type Strains, Phase IV (KMG-IV): sequencing the most valuable type-strain genomes for metagenomic binning, comparative biology and taxonomic classification.</title>
        <authorList>
            <person name="Goeker M."/>
        </authorList>
    </citation>
    <scope>NUCLEOTIDE SEQUENCE [LARGE SCALE GENOMIC DNA]</scope>
    <source>
        <strain evidence="2 3">DSM 27026</strain>
    </source>
</reference>
<sequence>MVTEFAEIEVKPGMEAEFIAGVEKSKPAFLRSEGCHGVSLVRSVENPLKFVLHVQWESVDHHMVKFRAAPEFQEWRSNVGHTFAAPPNVWHGEKVA</sequence>
<dbReference type="InterPro" id="IPR011008">
    <property type="entry name" value="Dimeric_a/b-barrel"/>
</dbReference>
<dbReference type="Proteomes" id="UP000553706">
    <property type="component" value="Unassembled WGS sequence"/>
</dbReference>
<dbReference type="SUPFAM" id="SSF54909">
    <property type="entry name" value="Dimeric alpha+beta barrel"/>
    <property type="match status" value="1"/>
</dbReference>
<dbReference type="InterPro" id="IPR007138">
    <property type="entry name" value="ABM_dom"/>
</dbReference>
<keyword evidence="3" id="KW-1185">Reference proteome</keyword>
<keyword evidence="2" id="KW-0503">Monooxygenase</keyword>
<evidence type="ECO:0000259" key="1">
    <source>
        <dbReference type="PROSITE" id="PS51725"/>
    </source>
</evidence>
<keyword evidence="2" id="KW-0560">Oxidoreductase</keyword>
<name>A0A840VP98_9PROT</name>
<accession>A0A840VP98</accession>
<dbReference type="PROSITE" id="PS51725">
    <property type="entry name" value="ABM"/>
    <property type="match status" value="1"/>
</dbReference>
<dbReference type="Gene3D" id="3.30.70.100">
    <property type="match status" value="1"/>
</dbReference>
<proteinExistence type="predicted"/>